<evidence type="ECO:0000313" key="2">
    <source>
        <dbReference type="EMBL" id="EIC30304.1"/>
    </source>
</evidence>
<protein>
    <submittedName>
        <fullName evidence="2">Uncharacterized protein</fullName>
    </submittedName>
</protein>
<dbReference type="EMBL" id="CM001475">
    <property type="protein sequence ID" value="EIC30304.1"/>
    <property type="molecule type" value="Genomic_DNA"/>
</dbReference>
<reference evidence="2 3" key="1">
    <citation type="journal article" date="2013" name="Genome Announc.">
        <title>Genome Sequence of the Obligate Gammaproteobacterial Methanotroph Methylomicrobium album Strain BG8.</title>
        <authorList>
            <person name="Kits K.D."/>
            <person name="Kalyuzhnaya M.G."/>
            <person name="Klotz M.G."/>
            <person name="Jetten M.S."/>
            <person name="Op den Camp H.J."/>
            <person name="Vuilleumier S."/>
            <person name="Bringel F."/>
            <person name="Dispirito A.A."/>
            <person name="Murrell J.C."/>
            <person name="Bruce D."/>
            <person name="Cheng J.F."/>
            <person name="Copeland A."/>
            <person name="Goodwin L."/>
            <person name="Hauser L."/>
            <person name="Lajus A."/>
            <person name="Land M.L."/>
            <person name="Lapidus A."/>
            <person name="Lucas S."/>
            <person name="Medigue C."/>
            <person name="Pitluck S."/>
            <person name="Woyke T."/>
            <person name="Zeytun A."/>
            <person name="Stein L.Y."/>
        </authorList>
    </citation>
    <scope>NUCLEOTIDE SEQUENCE [LARGE SCALE GENOMIC DNA]</scope>
    <source>
        <strain evidence="2 3">BG8</strain>
    </source>
</reference>
<keyword evidence="3" id="KW-1185">Reference proteome</keyword>
<dbReference type="Proteomes" id="UP000005090">
    <property type="component" value="Chromosome"/>
</dbReference>
<feature type="region of interest" description="Disordered" evidence="1">
    <location>
        <begin position="1"/>
        <end position="22"/>
    </location>
</feature>
<evidence type="ECO:0000256" key="1">
    <source>
        <dbReference type="SAM" id="MobiDB-lite"/>
    </source>
</evidence>
<sequence>MTTPPESPKTGTHRRPQQKPATATATAMLWLTPPNVKLSGVALAKSAGALS</sequence>
<dbReference type="AlphaFoldDB" id="H8GIW4"/>
<evidence type="ECO:0000313" key="3">
    <source>
        <dbReference type="Proteomes" id="UP000005090"/>
    </source>
</evidence>
<dbReference type="HOGENOM" id="CLU_3100660_0_0_6"/>
<organism evidence="2 3">
    <name type="scientific">Methylomicrobium album BG8</name>
    <dbReference type="NCBI Taxonomy" id="686340"/>
    <lineage>
        <taxon>Bacteria</taxon>
        <taxon>Pseudomonadati</taxon>
        <taxon>Pseudomonadota</taxon>
        <taxon>Gammaproteobacteria</taxon>
        <taxon>Methylococcales</taxon>
        <taxon>Methylococcaceae</taxon>
        <taxon>Methylomicrobium</taxon>
    </lineage>
</organism>
<name>H8GIW4_METAL</name>
<gene>
    <name evidence="2" type="ORF">Metal_2589</name>
</gene>
<proteinExistence type="predicted"/>
<accession>H8GIW4</accession>
<dbReference type="STRING" id="686340.Metal_2589"/>